<gene>
    <name evidence="2" type="ORF">F2Q69_00041940</name>
</gene>
<evidence type="ECO:0000256" key="1">
    <source>
        <dbReference type="SAM" id="MobiDB-lite"/>
    </source>
</evidence>
<feature type="region of interest" description="Disordered" evidence="1">
    <location>
        <begin position="132"/>
        <end position="164"/>
    </location>
</feature>
<dbReference type="EMBL" id="QGKX02001621">
    <property type="protein sequence ID" value="KAF3505425.1"/>
    <property type="molecule type" value="Genomic_DNA"/>
</dbReference>
<feature type="region of interest" description="Disordered" evidence="1">
    <location>
        <begin position="24"/>
        <end position="56"/>
    </location>
</feature>
<accession>A0A8S9NPK3</accession>
<organism evidence="2 3">
    <name type="scientific">Brassica cretica</name>
    <name type="common">Mustard</name>
    <dbReference type="NCBI Taxonomy" id="69181"/>
    <lineage>
        <taxon>Eukaryota</taxon>
        <taxon>Viridiplantae</taxon>
        <taxon>Streptophyta</taxon>
        <taxon>Embryophyta</taxon>
        <taxon>Tracheophyta</taxon>
        <taxon>Spermatophyta</taxon>
        <taxon>Magnoliopsida</taxon>
        <taxon>eudicotyledons</taxon>
        <taxon>Gunneridae</taxon>
        <taxon>Pentapetalae</taxon>
        <taxon>rosids</taxon>
        <taxon>malvids</taxon>
        <taxon>Brassicales</taxon>
        <taxon>Brassicaceae</taxon>
        <taxon>Brassiceae</taxon>
        <taxon>Brassica</taxon>
    </lineage>
</organism>
<comment type="caution">
    <text evidence="2">The sequence shown here is derived from an EMBL/GenBank/DDBJ whole genome shotgun (WGS) entry which is preliminary data.</text>
</comment>
<feature type="compositionally biased region" description="Basic and acidic residues" evidence="1">
    <location>
        <begin position="139"/>
        <end position="155"/>
    </location>
</feature>
<sequence>MNTSNSQPDIREFMGLGFQTNPLFRQHSPSDMYTVGVVPRRQRRNRKRSDSPDSGYVPAVLKTVRYDLGSDKLPGSRAFLKASVTGGQADSSRRKKIMPPETDIEALNVDLSADLKENEIGVGELNTVYCRRRNQRSLHPSDVKTREREERREKSVCTTNSAIK</sequence>
<reference evidence="2" key="1">
    <citation type="submission" date="2019-12" db="EMBL/GenBank/DDBJ databases">
        <title>Genome sequencing and annotation of Brassica cretica.</title>
        <authorList>
            <person name="Studholme D.J."/>
            <person name="Sarris P."/>
        </authorList>
    </citation>
    <scope>NUCLEOTIDE SEQUENCE</scope>
    <source>
        <strain evidence="2">PFS-109/04</strain>
        <tissue evidence="2">Leaf</tissue>
    </source>
</reference>
<protein>
    <submittedName>
        <fullName evidence="2">Uncharacterized protein</fullName>
    </submittedName>
</protein>
<evidence type="ECO:0000313" key="3">
    <source>
        <dbReference type="Proteomes" id="UP000712600"/>
    </source>
</evidence>
<evidence type="ECO:0000313" key="2">
    <source>
        <dbReference type="EMBL" id="KAF3505425.1"/>
    </source>
</evidence>
<proteinExistence type="predicted"/>
<dbReference type="AlphaFoldDB" id="A0A8S9NPK3"/>
<name>A0A8S9NPK3_BRACR</name>
<dbReference type="Proteomes" id="UP000712600">
    <property type="component" value="Unassembled WGS sequence"/>
</dbReference>